<name>A0ABS2WIA2_9BACL</name>
<dbReference type="EMBL" id="JAFHAP010000006">
    <property type="protein sequence ID" value="MBN2909134.1"/>
    <property type="molecule type" value="Genomic_DNA"/>
</dbReference>
<reference evidence="2" key="1">
    <citation type="journal article" date="2024" name="Int. J. Syst. Evol. Microbiol.">
        <title>Polycladomyces zharkentensis sp. nov., a novel thermophilic cellulose- and starch-degrading member of the Bacillota from a geothermal aquifer in Kazakhstan.</title>
        <authorList>
            <person name="Mashzhan A."/>
            <person name="Kistaubayeva A."/>
            <person name="Javier-Lopez R."/>
            <person name="Bissenova U."/>
            <person name="Bissenbay A."/>
            <person name="Birkeland N.K."/>
        </authorList>
    </citation>
    <scope>NUCLEOTIDE SEQUENCE</scope>
    <source>
        <strain evidence="2">ZKZ2T</strain>
    </source>
</reference>
<accession>A0ABS2WIA2</accession>
<dbReference type="RefSeq" id="WP_205493842.1">
    <property type="nucleotide sequence ID" value="NZ_JAFHAP010000006.1"/>
</dbReference>
<dbReference type="Proteomes" id="UP001177120">
    <property type="component" value="Unassembled WGS sequence"/>
</dbReference>
<organism evidence="2 3">
    <name type="scientific">Polycladomyces zharkentensis</name>
    <dbReference type="NCBI Taxonomy" id="2807616"/>
    <lineage>
        <taxon>Bacteria</taxon>
        <taxon>Bacillati</taxon>
        <taxon>Bacillota</taxon>
        <taxon>Bacilli</taxon>
        <taxon>Bacillales</taxon>
        <taxon>Thermoactinomycetaceae</taxon>
        <taxon>Polycladomyces</taxon>
    </lineage>
</organism>
<keyword evidence="3" id="KW-1185">Reference proteome</keyword>
<comment type="caution">
    <text evidence="2">The sequence shown here is derived from an EMBL/GenBank/DDBJ whole genome shotgun (WGS) entry which is preliminary data.</text>
</comment>
<feature type="region of interest" description="Disordered" evidence="1">
    <location>
        <begin position="118"/>
        <end position="156"/>
    </location>
</feature>
<evidence type="ECO:0000313" key="3">
    <source>
        <dbReference type="Proteomes" id="UP001177120"/>
    </source>
</evidence>
<protein>
    <submittedName>
        <fullName evidence="2">Uncharacterized protein</fullName>
    </submittedName>
</protein>
<evidence type="ECO:0000313" key="2">
    <source>
        <dbReference type="EMBL" id="MBN2909134.1"/>
    </source>
</evidence>
<gene>
    <name evidence="2" type="ORF">JQC72_06305</name>
</gene>
<proteinExistence type="predicted"/>
<sequence length="312" mass="36233">MARRRMVDPNFWESEDVAALTHRQRLLLIGLFSNADDHGRGRAHPSYVRSKVFPYDDITLREIQQDLDCIAQRINIRFYTVNESRYYAFMNWDKWQTVQKPQPSKIPEPPTEVVQEIKQDETEGVPEPEPFENHSGTSLEQVENDSGMGQESFRNDSLLKEKKGKEVVVVNAAATDGDDWFENDYSPEQQEDIKRVSDHWRKKRAILHISPDDLTAIEDLVVREKVPADEIIQGIDRIFDEFAKRKKYRGQKINTFRYCVPAILEGFDRKQAGANVRPFRNAYPEPARPNVIDEGAVAKYRAILDKQKKQRA</sequence>
<evidence type="ECO:0000256" key="1">
    <source>
        <dbReference type="SAM" id="MobiDB-lite"/>
    </source>
</evidence>